<reference evidence="10" key="1">
    <citation type="journal article" date="2017" name="Genome Biol.">
        <title>Comparative genomics reveals high biological diversity and specific adaptations in the industrially and medically important fungal genus Aspergillus.</title>
        <authorList>
            <person name="de Vries R.P."/>
            <person name="Riley R."/>
            <person name="Wiebenga A."/>
            <person name="Aguilar-Osorio G."/>
            <person name="Amillis S."/>
            <person name="Uchima C.A."/>
            <person name="Anderluh G."/>
            <person name="Asadollahi M."/>
            <person name="Askin M."/>
            <person name="Barry K."/>
            <person name="Battaglia E."/>
            <person name="Bayram O."/>
            <person name="Benocci T."/>
            <person name="Braus-Stromeyer S.A."/>
            <person name="Caldana C."/>
            <person name="Canovas D."/>
            <person name="Cerqueira G.C."/>
            <person name="Chen F."/>
            <person name="Chen W."/>
            <person name="Choi C."/>
            <person name="Clum A."/>
            <person name="Dos Santos R.A."/>
            <person name="Damasio A.R."/>
            <person name="Diallinas G."/>
            <person name="Emri T."/>
            <person name="Fekete E."/>
            <person name="Flipphi M."/>
            <person name="Freyberg S."/>
            <person name="Gallo A."/>
            <person name="Gournas C."/>
            <person name="Habgood R."/>
            <person name="Hainaut M."/>
            <person name="Harispe M.L."/>
            <person name="Henrissat B."/>
            <person name="Hilden K.S."/>
            <person name="Hope R."/>
            <person name="Hossain A."/>
            <person name="Karabika E."/>
            <person name="Karaffa L."/>
            <person name="Karanyi Z."/>
            <person name="Krasevec N."/>
            <person name="Kuo A."/>
            <person name="Kusch H."/>
            <person name="LaButti K."/>
            <person name="Lagendijk E.L."/>
            <person name="Lapidus A."/>
            <person name="Levasseur A."/>
            <person name="Lindquist E."/>
            <person name="Lipzen A."/>
            <person name="Logrieco A.F."/>
            <person name="MacCabe A."/>
            <person name="Maekelae M.R."/>
            <person name="Malavazi I."/>
            <person name="Melin P."/>
            <person name="Meyer V."/>
            <person name="Mielnichuk N."/>
            <person name="Miskei M."/>
            <person name="Molnar A.P."/>
            <person name="Mule G."/>
            <person name="Ngan C.Y."/>
            <person name="Orejas M."/>
            <person name="Orosz E."/>
            <person name="Ouedraogo J.P."/>
            <person name="Overkamp K.M."/>
            <person name="Park H.-S."/>
            <person name="Perrone G."/>
            <person name="Piumi F."/>
            <person name="Punt P.J."/>
            <person name="Ram A.F."/>
            <person name="Ramon A."/>
            <person name="Rauscher S."/>
            <person name="Record E."/>
            <person name="Riano-Pachon D.M."/>
            <person name="Robert V."/>
            <person name="Roehrig J."/>
            <person name="Ruller R."/>
            <person name="Salamov A."/>
            <person name="Salih N.S."/>
            <person name="Samson R.A."/>
            <person name="Sandor E."/>
            <person name="Sanguinetti M."/>
            <person name="Schuetze T."/>
            <person name="Sepcic K."/>
            <person name="Shelest E."/>
            <person name="Sherlock G."/>
            <person name="Sophianopoulou V."/>
            <person name="Squina F.M."/>
            <person name="Sun H."/>
            <person name="Susca A."/>
            <person name="Todd R.B."/>
            <person name="Tsang A."/>
            <person name="Unkles S.E."/>
            <person name="van de Wiele N."/>
            <person name="van Rossen-Uffink D."/>
            <person name="Oliveira J.V."/>
            <person name="Vesth T.C."/>
            <person name="Visser J."/>
            <person name="Yu J.-H."/>
            <person name="Zhou M."/>
            <person name="Andersen M.R."/>
            <person name="Archer D.B."/>
            <person name="Baker S.E."/>
            <person name="Benoit I."/>
            <person name="Brakhage A.A."/>
            <person name="Braus G.H."/>
            <person name="Fischer R."/>
            <person name="Frisvad J.C."/>
            <person name="Goldman G.H."/>
            <person name="Houbraken J."/>
            <person name="Oakley B."/>
            <person name="Pocsi I."/>
            <person name="Scazzocchio C."/>
            <person name="Seiboth B."/>
            <person name="vanKuyk P.A."/>
            <person name="Wortman J."/>
            <person name="Dyer P.S."/>
            <person name="Grigoriev I.V."/>
        </authorList>
    </citation>
    <scope>NUCLEOTIDE SEQUENCE [LARGE SCALE GENOMIC DNA]</scope>
    <source>
        <strain evidence="10">ATCC 16872 / CBS 172.66 / WB 5094</strain>
    </source>
</reference>
<evidence type="ECO:0000256" key="1">
    <source>
        <dbReference type="ARBA" id="ARBA00009986"/>
    </source>
</evidence>
<dbReference type="EC" id="1.2.1.3" evidence="3"/>
<feature type="domain" description="Glutamine amidotransferase" evidence="7">
    <location>
        <begin position="65"/>
        <end position="198"/>
    </location>
</feature>
<dbReference type="CDD" id="cd01741">
    <property type="entry name" value="GATase1_1"/>
    <property type="match status" value="1"/>
</dbReference>
<dbReference type="EMBL" id="KV878987">
    <property type="protein sequence ID" value="OJJ95925.1"/>
    <property type="molecule type" value="Genomic_DNA"/>
</dbReference>
<keyword evidence="10" id="KW-1185">Reference proteome</keyword>
<dbReference type="InterPro" id="IPR016162">
    <property type="entry name" value="Ald_DH_N"/>
</dbReference>
<dbReference type="Pfam" id="PF00171">
    <property type="entry name" value="Aldedh"/>
    <property type="match status" value="1"/>
</dbReference>
<feature type="domain" description="Aldehyde dehydrogenase" evidence="8">
    <location>
        <begin position="239"/>
        <end position="694"/>
    </location>
</feature>
<dbReference type="InterPro" id="IPR016163">
    <property type="entry name" value="Ald_DH_C"/>
</dbReference>
<accession>A0A1L9WIJ5</accession>
<evidence type="ECO:0000256" key="3">
    <source>
        <dbReference type="ARBA" id="ARBA00024226"/>
    </source>
</evidence>
<dbReference type="InterPro" id="IPR016160">
    <property type="entry name" value="Ald_DH_CS_CYS"/>
</dbReference>
<dbReference type="RefSeq" id="XP_020052265.1">
    <property type="nucleotide sequence ID" value="XM_020198057.1"/>
</dbReference>
<dbReference type="VEuPathDB" id="FungiDB:ASPACDRAFT_1875493"/>
<dbReference type="PROSITE" id="PS51273">
    <property type="entry name" value="GATASE_TYPE_1"/>
    <property type="match status" value="1"/>
</dbReference>
<evidence type="ECO:0000256" key="4">
    <source>
        <dbReference type="ARBA" id="ARBA00049194"/>
    </source>
</evidence>
<dbReference type="GeneID" id="30971871"/>
<dbReference type="SUPFAM" id="SSF52317">
    <property type="entry name" value="Class I glutamine amidotransferase-like"/>
    <property type="match status" value="1"/>
</dbReference>
<sequence length="700" mass="77177">MMTQLLRVAVLECDTPVDPILTEYGTYGDIFENHLKEGLQKIATPVKLQLTKTNVVLPFAEYPKPEEFDVVLLTGSKHDSYRDEPWILTLVRFVQDCYTVHNKPMVGICFGHQIIARALGARVGPSVSGWEVAVEPFYLTSAGRQLFGKNEISLQMMHRDVVFEVPPGCVNLGSSLICGIQGLYIPKKILTVQGHPEYNEFMVSSILKIRYERGVFEEGFYKDGMSRVDKPHDGVSMTNQIRTLSPSTNKVIFEHPGTSVEEAQKIVQASQNALLTYKKTTLAQRKEIVVKALDLIVADRDTLAAELTTQMGRPIAYAGKEIDTFRKRADYLLNIAEESLKNLPGTPESGFRRFIKKEPVGPVLISTAWNYPYLITVNALLPALLSGNTVILRPSPQTPIFGERLASYFVQAGLPDHVLQVIHCGSADVLDEIAQLPQIKLISFVGSTLGGLRIREATARRLVPVNLELGGNDPAYVRPDADLASVAANIVDGAVFNSGQSCCAIERVYVHADVHDAFVEEVKKELAGYKVGDPHDQSTTTGPVISSLAVKNIQSHISDALSKGAVDVTPSNPTFQNLPTEGNYLAPTVLINATHDMQVMKHETFGPVLPIMKVSSDEEAVNLMNDSDYGLTASIWTKDIKRGEELIDDVEAGTVYLNRCDYPSPDLAWIGWKNSGLGFTLGPKAYDGFYKLKSFHIKEE</sequence>
<dbReference type="FunFam" id="3.40.309.10:FF:000009">
    <property type="entry name" value="Aldehyde dehydrogenase A"/>
    <property type="match status" value="1"/>
</dbReference>
<dbReference type="PROSITE" id="PS00070">
    <property type="entry name" value="ALDEHYDE_DEHYDR_CYS"/>
    <property type="match status" value="1"/>
</dbReference>
<comment type="catalytic activity">
    <reaction evidence="4">
        <text>an aldehyde + NAD(+) + H2O = a carboxylate + NADH + 2 H(+)</text>
        <dbReference type="Rhea" id="RHEA:16185"/>
        <dbReference type="ChEBI" id="CHEBI:15377"/>
        <dbReference type="ChEBI" id="CHEBI:15378"/>
        <dbReference type="ChEBI" id="CHEBI:17478"/>
        <dbReference type="ChEBI" id="CHEBI:29067"/>
        <dbReference type="ChEBI" id="CHEBI:57540"/>
        <dbReference type="ChEBI" id="CHEBI:57945"/>
        <dbReference type="EC" id="1.2.1.3"/>
    </reaction>
</comment>
<dbReference type="InterPro" id="IPR017926">
    <property type="entry name" value="GATASE"/>
</dbReference>
<dbReference type="Proteomes" id="UP000184546">
    <property type="component" value="Unassembled WGS sequence"/>
</dbReference>
<dbReference type="OrthoDB" id="310895at2759"/>
<dbReference type="InterPro" id="IPR016161">
    <property type="entry name" value="Ald_DH/histidinol_DH"/>
</dbReference>
<dbReference type="PANTHER" id="PTHR11699">
    <property type="entry name" value="ALDEHYDE DEHYDROGENASE-RELATED"/>
    <property type="match status" value="1"/>
</dbReference>
<protein>
    <recommendedName>
        <fullName evidence="3">aldehyde dehydrogenase (NAD(+))</fullName>
        <ecNumber evidence="3">1.2.1.3</ecNumber>
    </recommendedName>
</protein>
<evidence type="ECO:0000256" key="6">
    <source>
        <dbReference type="RuleBase" id="RU003345"/>
    </source>
</evidence>
<dbReference type="CDD" id="cd07102">
    <property type="entry name" value="ALDH_EDX86601"/>
    <property type="match status" value="1"/>
</dbReference>
<keyword evidence="2 6" id="KW-0560">Oxidoreductase</keyword>
<evidence type="ECO:0000259" key="7">
    <source>
        <dbReference type="Pfam" id="PF00117"/>
    </source>
</evidence>
<name>A0A1L9WIJ5_ASPA1</name>
<dbReference type="GO" id="GO:0004029">
    <property type="term" value="F:aldehyde dehydrogenase (NAD+) activity"/>
    <property type="evidence" value="ECO:0007669"/>
    <property type="project" value="UniProtKB-EC"/>
</dbReference>
<dbReference type="PROSITE" id="PS00687">
    <property type="entry name" value="ALDEHYDE_DEHYDR_GLU"/>
    <property type="match status" value="1"/>
</dbReference>
<proteinExistence type="inferred from homology"/>
<evidence type="ECO:0000256" key="5">
    <source>
        <dbReference type="PROSITE-ProRule" id="PRU10007"/>
    </source>
</evidence>
<dbReference type="SUPFAM" id="SSF53720">
    <property type="entry name" value="ALDH-like"/>
    <property type="match status" value="1"/>
</dbReference>
<dbReference type="Gene3D" id="3.40.309.10">
    <property type="entry name" value="Aldehyde Dehydrogenase, Chain A, domain 2"/>
    <property type="match status" value="1"/>
</dbReference>
<dbReference type="Gene3D" id="3.40.605.10">
    <property type="entry name" value="Aldehyde Dehydrogenase, Chain A, domain 1"/>
    <property type="match status" value="1"/>
</dbReference>
<dbReference type="InterPro" id="IPR015590">
    <property type="entry name" value="Aldehyde_DH_dom"/>
</dbReference>
<dbReference type="STRING" id="690307.A0A1L9WIJ5"/>
<evidence type="ECO:0000256" key="2">
    <source>
        <dbReference type="ARBA" id="ARBA00023002"/>
    </source>
</evidence>
<dbReference type="InterPro" id="IPR044992">
    <property type="entry name" value="ChyE-like"/>
</dbReference>
<feature type="active site" evidence="5">
    <location>
        <position position="468"/>
    </location>
</feature>
<dbReference type="Pfam" id="PF00117">
    <property type="entry name" value="GATase"/>
    <property type="match status" value="1"/>
</dbReference>
<organism evidence="9 10">
    <name type="scientific">Aspergillus aculeatus (strain ATCC 16872 / CBS 172.66 / WB 5094)</name>
    <dbReference type="NCBI Taxonomy" id="690307"/>
    <lineage>
        <taxon>Eukaryota</taxon>
        <taxon>Fungi</taxon>
        <taxon>Dikarya</taxon>
        <taxon>Ascomycota</taxon>
        <taxon>Pezizomycotina</taxon>
        <taxon>Eurotiomycetes</taxon>
        <taxon>Eurotiomycetidae</taxon>
        <taxon>Eurotiales</taxon>
        <taxon>Aspergillaceae</taxon>
        <taxon>Aspergillus</taxon>
        <taxon>Aspergillus subgen. Circumdati</taxon>
    </lineage>
</organism>
<dbReference type="InterPro" id="IPR029062">
    <property type="entry name" value="Class_I_gatase-like"/>
</dbReference>
<dbReference type="Gene3D" id="3.40.50.880">
    <property type="match status" value="1"/>
</dbReference>
<dbReference type="OMA" id="NLVCRVN"/>
<dbReference type="InterPro" id="IPR029510">
    <property type="entry name" value="Ald_DH_CS_GLU"/>
</dbReference>
<evidence type="ECO:0000313" key="9">
    <source>
        <dbReference type="EMBL" id="OJJ95925.1"/>
    </source>
</evidence>
<dbReference type="AlphaFoldDB" id="A0A1L9WIJ5"/>
<evidence type="ECO:0000313" key="10">
    <source>
        <dbReference type="Proteomes" id="UP000184546"/>
    </source>
</evidence>
<comment type="similarity">
    <text evidence="1 6">Belongs to the aldehyde dehydrogenase family.</text>
</comment>
<evidence type="ECO:0000259" key="8">
    <source>
        <dbReference type="Pfam" id="PF00171"/>
    </source>
</evidence>
<gene>
    <name evidence="9" type="ORF">ASPACDRAFT_1875493</name>
</gene>